<organism evidence="1 2">
    <name type="scientific">Pistacia integerrima</name>
    <dbReference type="NCBI Taxonomy" id="434235"/>
    <lineage>
        <taxon>Eukaryota</taxon>
        <taxon>Viridiplantae</taxon>
        <taxon>Streptophyta</taxon>
        <taxon>Embryophyta</taxon>
        <taxon>Tracheophyta</taxon>
        <taxon>Spermatophyta</taxon>
        <taxon>Magnoliopsida</taxon>
        <taxon>eudicotyledons</taxon>
        <taxon>Gunneridae</taxon>
        <taxon>Pentapetalae</taxon>
        <taxon>rosids</taxon>
        <taxon>malvids</taxon>
        <taxon>Sapindales</taxon>
        <taxon>Anacardiaceae</taxon>
        <taxon>Pistacia</taxon>
    </lineage>
</organism>
<accession>A0ACC0X6P2</accession>
<evidence type="ECO:0000313" key="1">
    <source>
        <dbReference type="EMBL" id="KAJ0010506.1"/>
    </source>
</evidence>
<protein>
    <submittedName>
        <fullName evidence="1">Uncharacterized protein</fullName>
    </submittedName>
</protein>
<proteinExistence type="predicted"/>
<comment type="caution">
    <text evidence="1">The sequence shown here is derived from an EMBL/GenBank/DDBJ whole genome shotgun (WGS) entry which is preliminary data.</text>
</comment>
<evidence type="ECO:0000313" key="2">
    <source>
        <dbReference type="Proteomes" id="UP001163603"/>
    </source>
</evidence>
<dbReference type="EMBL" id="CM047749">
    <property type="protein sequence ID" value="KAJ0010506.1"/>
    <property type="molecule type" value="Genomic_DNA"/>
</dbReference>
<reference evidence="2" key="1">
    <citation type="journal article" date="2023" name="G3 (Bethesda)">
        <title>Genome assembly and association tests identify interacting loci associated with vigor, precocity, and sex in interspecific pistachio rootstocks.</title>
        <authorList>
            <person name="Palmer W."/>
            <person name="Jacygrad E."/>
            <person name="Sagayaradj S."/>
            <person name="Cavanaugh K."/>
            <person name="Han R."/>
            <person name="Bertier L."/>
            <person name="Beede B."/>
            <person name="Kafkas S."/>
            <person name="Golino D."/>
            <person name="Preece J."/>
            <person name="Michelmore R."/>
        </authorList>
    </citation>
    <scope>NUCLEOTIDE SEQUENCE [LARGE SCALE GENOMIC DNA]</scope>
</reference>
<dbReference type="Proteomes" id="UP001163603">
    <property type="component" value="Chromosome 14"/>
</dbReference>
<sequence>MEGESPLVLLSVAKLQAFRFSQRHNRVALRILQVCFCDN</sequence>
<gene>
    <name evidence="1" type="ORF">Pint_33330</name>
</gene>
<keyword evidence="2" id="KW-1185">Reference proteome</keyword>
<name>A0ACC0X6P2_9ROSI</name>